<reference evidence="9 10" key="1">
    <citation type="submission" date="2019-03" db="EMBL/GenBank/DDBJ databases">
        <title>Genomic Encyclopedia of Type Strains, Phase IV (KMG-IV): sequencing the most valuable type-strain genomes for metagenomic binning, comparative biology and taxonomic classification.</title>
        <authorList>
            <person name="Goeker M."/>
        </authorList>
    </citation>
    <scope>NUCLEOTIDE SEQUENCE [LARGE SCALE GENOMIC DNA]</scope>
    <source>
        <strain evidence="9 10">DSM 26377</strain>
    </source>
</reference>
<feature type="transmembrane region" description="Helical" evidence="7">
    <location>
        <begin position="331"/>
        <end position="350"/>
    </location>
</feature>
<accession>A0A4S3K5Z2</accession>
<keyword evidence="5 7" id="KW-1133">Transmembrane helix</keyword>
<gene>
    <name evidence="9" type="ORF">DFR24_3812</name>
</gene>
<evidence type="ECO:0000256" key="5">
    <source>
        <dbReference type="ARBA" id="ARBA00022989"/>
    </source>
</evidence>
<keyword evidence="4 7" id="KW-0812">Transmembrane</keyword>
<feature type="transmembrane region" description="Helical" evidence="7">
    <location>
        <begin position="273"/>
        <end position="291"/>
    </location>
</feature>
<dbReference type="Pfam" id="PF07690">
    <property type="entry name" value="MFS_1"/>
    <property type="match status" value="1"/>
</dbReference>
<dbReference type="InterPro" id="IPR036259">
    <property type="entry name" value="MFS_trans_sf"/>
</dbReference>
<comment type="caution">
    <text evidence="9">The sequence shown here is derived from an EMBL/GenBank/DDBJ whole genome shotgun (WGS) entry which is preliminary data.</text>
</comment>
<evidence type="ECO:0000259" key="8">
    <source>
        <dbReference type="PROSITE" id="PS50850"/>
    </source>
</evidence>
<proteinExistence type="inferred from homology"/>
<dbReference type="EMBL" id="SOBT01000010">
    <property type="protein sequence ID" value="TDU26781.1"/>
    <property type="molecule type" value="Genomic_DNA"/>
</dbReference>
<evidence type="ECO:0000256" key="2">
    <source>
        <dbReference type="ARBA" id="ARBA00004141"/>
    </source>
</evidence>
<dbReference type="PROSITE" id="PS50850">
    <property type="entry name" value="MFS"/>
    <property type="match status" value="1"/>
</dbReference>
<feature type="transmembrane region" description="Helical" evidence="7">
    <location>
        <begin position="128"/>
        <end position="153"/>
    </location>
</feature>
<keyword evidence="6 7" id="KW-0472">Membrane</keyword>
<dbReference type="InterPro" id="IPR005829">
    <property type="entry name" value="Sugar_transporter_CS"/>
</dbReference>
<dbReference type="RefSeq" id="WP_133882946.1">
    <property type="nucleotide sequence ID" value="NZ_MWIN01000009.1"/>
</dbReference>
<evidence type="ECO:0000256" key="6">
    <source>
        <dbReference type="ARBA" id="ARBA00023136"/>
    </source>
</evidence>
<feature type="transmembrane region" description="Helical" evidence="7">
    <location>
        <begin position="356"/>
        <end position="376"/>
    </location>
</feature>
<dbReference type="Proteomes" id="UP000295341">
    <property type="component" value="Unassembled WGS sequence"/>
</dbReference>
<comment type="function">
    <text evidence="1">Resistance to tetracycline by an active tetracycline efflux. This is an energy-dependent process that decreases the accumulation of the antibiotic in whole cells. This protein functions as a metal-tetracycline/H(+) antiporter.</text>
</comment>
<feature type="transmembrane region" description="Helical" evidence="7">
    <location>
        <begin position="39"/>
        <end position="59"/>
    </location>
</feature>
<evidence type="ECO:0000256" key="3">
    <source>
        <dbReference type="ARBA" id="ARBA00007520"/>
    </source>
</evidence>
<comment type="subcellular location">
    <subcellularLocation>
        <location evidence="2">Membrane</location>
        <topology evidence="2">Multi-pass membrane protein</topology>
    </subcellularLocation>
</comment>
<dbReference type="InterPro" id="IPR011701">
    <property type="entry name" value="MFS"/>
</dbReference>
<evidence type="ECO:0000256" key="4">
    <source>
        <dbReference type="ARBA" id="ARBA00022692"/>
    </source>
</evidence>
<comment type="similarity">
    <text evidence="3">Belongs to the major facilitator superfamily. TCR/Tet family.</text>
</comment>
<evidence type="ECO:0000313" key="10">
    <source>
        <dbReference type="Proteomes" id="UP000295341"/>
    </source>
</evidence>
<dbReference type="OrthoDB" id="9764259at2"/>
<dbReference type="InterPro" id="IPR001958">
    <property type="entry name" value="Tet-R_TetA/multi-R_MdtG-like"/>
</dbReference>
<dbReference type="PROSITE" id="PS00216">
    <property type="entry name" value="SUGAR_TRANSPORT_1"/>
    <property type="match status" value="1"/>
</dbReference>
<feature type="transmembrane region" description="Helical" evidence="7">
    <location>
        <begin position="159"/>
        <end position="177"/>
    </location>
</feature>
<feature type="transmembrane region" description="Helical" evidence="7">
    <location>
        <begin position="71"/>
        <end position="90"/>
    </location>
</feature>
<dbReference type="AlphaFoldDB" id="A0A4S3K5Z2"/>
<dbReference type="PRINTS" id="PR01035">
    <property type="entry name" value="TCRTETA"/>
</dbReference>
<evidence type="ECO:0000256" key="7">
    <source>
        <dbReference type="SAM" id="Phobius"/>
    </source>
</evidence>
<dbReference type="PANTHER" id="PTHR24002:SF3">
    <property type="entry name" value="SOLUTE CARRIER FAMILY 22 MEMBER 18"/>
    <property type="match status" value="1"/>
</dbReference>
<evidence type="ECO:0000313" key="9">
    <source>
        <dbReference type="EMBL" id="TDU26781.1"/>
    </source>
</evidence>
<sequence>MKKSALLPITLIVFIDVLGFTVVIPLLPFYAQSLGASPAAVGALIATYAVFALFTGPLLGRASDRFGRKPVLLFSQAGSLLGFVMLAIAPSLTWLFIGRALDGLSAGNLLAARAYISDVTPPKDRSAAFGLIAAAFGFGYLVGPAGSSLLSVFGPHTPLWTAAALAATSIVVTMLMLPSTRPTATAAPPIRTAELIATPGVAPRLAQWFAFLAAFGMFTSGFALFSERRFTWNGAPFGAVEVGFALAWLGALGLVVQLLVLRRLVDRCGEAQVVRIGFAVAAAGYAVLAVAQDLPLLVIALSLSGIATSLLRPALLGLISNAVPATRQGMVFGVTQSLQAITLIVSPLAAGALIHVGWLTSWALGCSAILIAGMFAGPKHP</sequence>
<feature type="transmembrane region" description="Helical" evidence="7">
    <location>
        <begin position="7"/>
        <end position="27"/>
    </location>
</feature>
<feature type="transmembrane region" description="Helical" evidence="7">
    <location>
        <begin position="237"/>
        <end position="261"/>
    </location>
</feature>
<feature type="transmembrane region" description="Helical" evidence="7">
    <location>
        <begin position="297"/>
        <end position="319"/>
    </location>
</feature>
<dbReference type="InterPro" id="IPR020846">
    <property type="entry name" value="MFS_dom"/>
</dbReference>
<name>A0A4S3K5Z2_9GAMM</name>
<evidence type="ECO:0000256" key="1">
    <source>
        <dbReference type="ARBA" id="ARBA00003279"/>
    </source>
</evidence>
<dbReference type="GO" id="GO:0016020">
    <property type="term" value="C:membrane"/>
    <property type="evidence" value="ECO:0007669"/>
    <property type="project" value="UniProtKB-SubCell"/>
</dbReference>
<dbReference type="Gene3D" id="1.20.1250.20">
    <property type="entry name" value="MFS general substrate transporter like domains"/>
    <property type="match status" value="1"/>
</dbReference>
<keyword evidence="10" id="KW-1185">Reference proteome</keyword>
<feature type="transmembrane region" description="Helical" evidence="7">
    <location>
        <begin position="205"/>
        <end position="225"/>
    </location>
</feature>
<dbReference type="GO" id="GO:0022857">
    <property type="term" value="F:transmembrane transporter activity"/>
    <property type="evidence" value="ECO:0007669"/>
    <property type="project" value="InterPro"/>
</dbReference>
<dbReference type="SUPFAM" id="SSF103473">
    <property type="entry name" value="MFS general substrate transporter"/>
    <property type="match status" value="1"/>
</dbReference>
<organism evidence="9 10">
    <name type="scientific">Panacagrimonas perspica</name>
    <dbReference type="NCBI Taxonomy" id="381431"/>
    <lineage>
        <taxon>Bacteria</taxon>
        <taxon>Pseudomonadati</taxon>
        <taxon>Pseudomonadota</taxon>
        <taxon>Gammaproteobacteria</taxon>
        <taxon>Nevskiales</taxon>
        <taxon>Nevskiaceae</taxon>
        <taxon>Panacagrimonas</taxon>
    </lineage>
</organism>
<dbReference type="PANTHER" id="PTHR24002">
    <property type="entry name" value="SOLUTE CARRIER FAMILY 22 MEMBER 18"/>
    <property type="match status" value="1"/>
</dbReference>
<feature type="domain" description="Major facilitator superfamily (MFS) profile" evidence="8">
    <location>
        <begin position="5"/>
        <end position="381"/>
    </location>
</feature>
<protein>
    <submittedName>
        <fullName evidence="9">DHA1 family tetracycline resistance protein-like MFS transporter</fullName>
    </submittedName>
</protein>